<organism evidence="2 3">
    <name type="scientific">Cutaneotrichosporon cavernicola</name>
    <dbReference type="NCBI Taxonomy" id="279322"/>
    <lineage>
        <taxon>Eukaryota</taxon>
        <taxon>Fungi</taxon>
        <taxon>Dikarya</taxon>
        <taxon>Basidiomycota</taxon>
        <taxon>Agaricomycotina</taxon>
        <taxon>Tremellomycetes</taxon>
        <taxon>Trichosporonales</taxon>
        <taxon>Trichosporonaceae</taxon>
        <taxon>Cutaneotrichosporon</taxon>
    </lineage>
</organism>
<feature type="compositionally biased region" description="Polar residues" evidence="1">
    <location>
        <begin position="87"/>
        <end position="106"/>
    </location>
</feature>
<reference evidence="2" key="1">
    <citation type="journal article" date="2023" name="BMC Genomics">
        <title>Chromosome-level genome assemblies of Cutaneotrichosporon spp. (Trichosporonales, Basidiomycota) reveal imbalanced evolution between nucleotide sequences and chromosome synteny.</title>
        <authorList>
            <person name="Kobayashi Y."/>
            <person name="Kayamori A."/>
            <person name="Aoki K."/>
            <person name="Shiwa Y."/>
            <person name="Matsutani M."/>
            <person name="Fujita N."/>
            <person name="Sugita T."/>
            <person name="Iwasaki W."/>
            <person name="Tanaka N."/>
            <person name="Takashima M."/>
        </authorList>
    </citation>
    <scope>NUCLEOTIDE SEQUENCE</scope>
    <source>
        <strain evidence="2">HIS019</strain>
    </source>
</reference>
<dbReference type="Proteomes" id="UP001233271">
    <property type="component" value="Chromosome 4"/>
</dbReference>
<feature type="region of interest" description="Disordered" evidence="1">
    <location>
        <begin position="45"/>
        <end position="106"/>
    </location>
</feature>
<keyword evidence="3" id="KW-1185">Reference proteome</keyword>
<dbReference type="AlphaFoldDB" id="A0AA48L5L1"/>
<feature type="compositionally biased region" description="Low complexity" evidence="1">
    <location>
        <begin position="45"/>
        <end position="56"/>
    </location>
</feature>
<dbReference type="KEGG" id="ccac:CcaHIS019_0411580"/>
<dbReference type="RefSeq" id="XP_060457603.1">
    <property type="nucleotide sequence ID" value="XM_060601073.1"/>
</dbReference>
<dbReference type="GeneID" id="85496208"/>
<accession>A0AA48L5L1</accession>
<sequence>MCSSGSNSASRSSEFPVAAVAPAATFAIPSRGLPPVLLDVPSLGASGSAQSTTSGSPWSTPVTPFSPAFPFDPQTPQLGHSSEDENNSNQGCGSQTDLIAPSSGTLATSVTDPRSILSSTHFDLVLRRHDTLLSWLRATHRSDQTFVGGSVYRHLEVSHDGNGTLLGSLSVTPHGGKTQLDWATRNGACLEQTRVVDLHGELPFHSLVFFTNRLPNLETVRLFPDDAGRCIDKCPTVTKNLVIVGEPKVPRKDPGESCIPMATPLLRVVIHVDAFSNANSLWYHQLLFPYGAEEIVIVFTGWKRPYKPKTRPRSCSSTQSKSHAARERFQNLHYAVEHIITKFLGHSGIETGGIRCTIVDLDTVDPEWFGLPHDAAVARWLHEEVRDSLNTRRWEGVAEEAISLLSFKSDAQWREELLVEQDGS</sequence>
<gene>
    <name evidence="2" type="ORF">CcaverHIS019_0411580</name>
</gene>
<name>A0AA48L5L1_9TREE</name>
<evidence type="ECO:0000313" key="2">
    <source>
        <dbReference type="EMBL" id="BEI92338.1"/>
    </source>
</evidence>
<proteinExistence type="predicted"/>
<evidence type="ECO:0000256" key="1">
    <source>
        <dbReference type="SAM" id="MobiDB-lite"/>
    </source>
</evidence>
<dbReference type="EMBL" id="AP028215">
    <property type="protein sequence ID" value="BEI92338.1"/>
    <property type="molecule type" value="Genomic_DNA"/>
</dbReference>
<protein>
    <submittedName>
        <fullName evidence="2">Uncharacterized protein</fullName>
    </submittedName>
</protein>
<evidence type="ECO:0000313" key="3">
    <source>
        <dbReference type="Proteomes" id="UP001233271"/>
    </source>
</evidence>